<dbReference type="GO" id="GO:0005283">
    <property type="term" value="F:amino acid:sodium symporter activity"/>
    <property type="evidence" value="ECO:0007669"/>
    <property type="project" value="InterPro"/>
</dbReference>
<gene>
    <name evidence="10" type="ordered locus">PSTAB_0258</name>
</gene>
<dbReference type="GO" id="GO:0005886">
    <property type="term" value="C:plasma membrane"/>
    <property type="evidence" value="ECO:0007669"/>
    <property type="project" value="UniProtKB-SubCell"/>
</dbReference>
<comment type="similarity">
    <text evidence="2 9">Belongs to the alanine or glycine:cation symporter (AGCS) (TC 2.A.25) family.</text>
</comment>
<organism evidence="10 11">
    <name type="scientific">Stutzerimonas stutzeri (strain ATCC 17588 / DSM 5190 / CCUG 11256 / JCM 5965 / LMG 11199 / NBRC 14165 / NCIMB 11358 / Stanier 221)</name>
    <name type="common">Pseudomonas stutzeri</name>
    <dbReference type="NCBI Taxonomy" id="96563"/>
    <lineage>
        <taxon>Bacteria</taxon>
        <taxon>Pseudomonadati</taxon>
        <taxon>Pseudomonadota</taxon>
        <taxon>Gammaproteobacteria</taxon>
        <taxon>Pseudomonadales</taxon>
        <taxon>Pseudomonadaceae</taxon>
        <taxon>Stutzerimonas</taxon>
    </lineage>
</organism>
<evidence type="ECO:0000256" key="6">
    <source>
        <dbReference type="ARBA" id="ARBA00022847"/>
    </source>
</evidence>
<evidence type="ECO:0000256" key="9">
    <source>
        <dbReference type="RuleBase" id="RU363064"/>
    </source>
</evidence>
<reference evidence="11" key="3">
    <citation type="submission" date="2011-06" db="EMBL/GenBank/DDBJ databases">
        <title>Complete genome sequence of Pseudomonas stutzeri strain CGMCC 1.1803.</title>
        <authorList>
            <person name="Yan Y."/>
            <person name="Chen M."/>
            <person name="Lu W."/>
            <person name="Zhang W."/>
            <person name="Ping S."/>
            <person name="Lin M."/>
        </authorList>
    </citation>
    <scope>NUCLEOTIDE SEQUENCE [LARGE SCALE GENOMIC DNA]</scope>
    <source>
        <strain evidence="11">ATCC 17588 / DSM 5190 / CCUG 11256 / JCM 5965 / LMG 11199 / NCIMB 11358 / Stanier 221</strain>
    </source>
</reference>
<keyword evidence="6 9" id="KW-0769">Symport</keyword>
<dbReference type="PRINTS" id="PR00175">
    <property type="entry name" value="NAALASMPORT"/>
</dbReference>
<keyword evidence="3 9" id="KW-0813">Transport</keyword>
<dbReference type="HOGENOM" id="CLU_024867_0_1_6"/>
<dbReference type="AlphaFoldDB" id="F8H5A2"/>
<feature type="transmembrane region" description="Helical" evidence="9">
    <location>
        <begin position="253"/>
        <end position="274"/>
    </location>
</feature>
<feature type="transmembrane region" description="Helical" evidence="9">
    <location>
        <begin position="80"/>
        <end position="103"/>
    </location>
</feature>
<evidence type="ECO:0000256" key="7">
    <source>
        <dbReference type="ARBA" id="ARBA00022989"/>
    </source>
</evidence>
<keyword evidence="9" id="KW-0997">Cell inner membrane</keyword>
<feature type="transmembrane region" description="Helical" evidence="9">
    <location>
        <begin position="191"/>
        <end position="211"/>
    </location>
</feature>
<keyword evidence="4" id="KW-1003">Cell membrane</keyword>
<dbReference type="PANTHER" id="PTHR30330:SF1">
    <property type="entry name" value="AMINO-ACID CARRIER PROTEIN ALST"/>
    <property type="match status" value="1"/>
</dbReference>
<sequence>MHGAAARAGRPNNDNKVNIAMLDLLNDLIWSKLLIVMLIGLGLLFTIRSGFVQFRYFGNMFTIFGHAFERQPGQLSSFQALMLSVAGRVGAGNIAGVSVAIMLGGPGAIFWMRVVALVGMATSYFECSLAQLYKRREPDGTYRGGPAFYIQHGLGQRWLGILVSILLLMTFGFGFNAVQSFTVASSLHDTFGVPTVASGIALTLVIGGIIFGGIRRIAKWADVLVPVMAFSYLGMALFVIGSNFSAIPETFGLIFRSAFGLEQAFAGGIGAAILMGVKRGLFSNEAGLGSAPNVAAVAEVKHPVAQGIVQSLSVFIDTIILCSCTALIILLSGVYEPGMDQAGVVLTQTAVAAVVGEWGRVFVSVALLLFVFTTLIYNYYLGENALGFFTEKRTPVVIYRVLVIILVLWGSVQDLGTVFAFADVTMGLLAIANLIAVALLFKVGLRLMRDYDSQIRAGIEQPVLDPKNYADLDLDPAVWQANASATTDASARR</sequence>
<feature type="transmembrane region" description="Helical" evidence="9">
    <location>
        <begin position="394"/>
        <end position="412"/>
    </location>
</feature>
<dbReference type="EMBL" id="CP002881">
    <property type="protein sequence ID" value="AEJ03539.1"/>
    <property type="molecule type" value="Genomic_DNA"/>
</dbReference>
<feature type="transmembrane region" description="Helical" evidence="9">
    <location>
        <begin position="361"/>
        <end position="382"/>
    </location>
</feature>
<proteinExistence type="inferred from homology"/>
<evidence type="ECO:0000313" key="11">
    <source>
        <dbReference type="Proteomes" id="UP000008932"/>
    </source>
</evidence>
<protein>
    <submittedName>
        <fullName evidence="10">AGCS sodium/alanine/glycine symporter</fullName>
    </submittedName>
</protein>
<feature type="transmembrane region" description="Helical" evidence="9">
    <location>
        <begin position="223"/>
        <end position="247"/>
    </location>
</feature>
<dbReference type="Gene3D" id="1.20.1740.10">
    <property type="entry name" value="Amino acid/polyamine transporter I"/>
    <property type="match status" value="1"/>
</dbReference>
<evidence type="ECO:0000256" key="5">
    <source>
        <dbReference type="ARBA" id="ARBA00022692"/>
    </source>
</evidence>
<evidence type="ECO:0000256" key="1">
    <source>
        <dbReference type="ARBA" id="ARBA00004651"/>
    </source>
</evidence>
<dbReference type="PANTHER" id="PTHR30330">
    <property type="entry name" value="AGSS FAMILY TRANSPORTER, SODIUM-ALANINE"/>
    <property type="match status" value="1"/>
</dbReference>
<evidence type="ECO:0000256" key="3">
    <source>
        <dbReference type="ARBA" id="ARBA00022448"/>
    </source>
</evidence>
<dbReference type="InterPro" id="IPR001463">
    <property type="entry name" value="Na/Ala_symport"/>
</dbReference>
<keyword evidence="8 9" id="KW-0472">Membrane</keyword>
<feature type="transmembrane region" description="Helical" evidence="9">
    <location>
        <begin position="418"/>
        <end position="441"/>
    </location>
</feature>
<dbReference type="KEGG" id="psz:PSTAB_0258"/>
<feature type="transmembrane region" description="Helical" evidence="9">
    <location>
        <begin position="158"/>
        <end position="179"/>
    </location>
</feature>
<dbReference type="Pfam" id="PF01235">
    <property type="entry name" value="Na_Ala_symp"/>
    <property type="match status" value="1"/>
</dbReference>
<keyword evidence="5 9" id="KW-0812">Transmembrane</keyword>
<evidence type="ECO:0000256" key="4">
    <source>
        <dbReference type="ARBA" id="ARBA00022475"/>
    </source>
</evidence>
<dbReference type="FunFam" id="1.20.1740.10:FF:000004">
    <property type="entry name" value="Sodium:alanine symporter family protein"/>
    <property type="match status" value="1"/>
</dbReference>
<accession>F8H5A2</accession>
<evidence type="ECO:0000256" key="2">
    <source>
        <dbReference type="ARBA" id="ARBA00009261"/>
    </source>
</evidence>
<reference key="2">
    <citation type="submission" date="2011-06" db="EMBL/GenBank/DDBJ databases">
        <title>Complete Genome Sequence of Pseudomonas stutzeri Strain CGMCC 1.1803.</title>
        <authorList>
            <person name="Yan Y."/>
            <person name="Chen M."/>
            <person name="Lu W."/>
            <person name="Zhang W."/>
            <person name="Ping S."/>
            <person name="Lin M."/>
        </authorList>
    </citation>
    <scope>NUCLEOTIDE SEQUENCE</scope>
    <source>
        <strain>ATCC 17588</strain>
    </source>
</reference>
<reference evidence="10 11" key="1">
    <citation type="journal article" date="2011" name="J. Bacteriol.">
        <title>Complete Genome Sequence of the Type Strain Pseudomonas stutzeri CGMCC 1.1803.</title>
        <authorList>
            <person name="Chen M."/>
            <person name="Yan Y."/>
            <person name="Zhang W."/>
            <person name="Lu W."/>
            <person name="Wang J."/>
            <person name="Ping S."/>
            <person name="Lin M."/>
        </authorList>
    </citation>
    <scope>NUCLEOTIDE SEQUENCE [LARGE SCALE GENOMIC DNA]</scope>
    <source>
        <strain evidence="11">ATCC 17588 / DSM 5190 / CCUG 11256 / JCM 5965 / LMG 11199 / NCIMB 11358 / Stanier 221</strain>
    </source>
</reference>
<keyword evidence="7 9" id="KW-1133">Transmembrane helix</keyword>
<dbReference type="Proteomes" id="UP000008932">
    <property type="component" value="Chromosome"/>
</dbReference>
<comment type="subcellular location">
    <subcellularLocation>
        <location evidence="9">Cell inner membrane</location>
        <topology evidence="9">Multi-pass membrane protein</topology>
    </subcellularLocation>
    <subcellularLocation>
        <location evidence="1">Cell membrane</location>
        <topology evidence="1">Multi-pass membrane protein</topology>
    </subcellularLocation>
</comment>
<evidence type="ECO:0000256" key="8">
    <source>
        <dbReference type="ARBA" id="ARBA00023136"/>
    </source>
</evidence>
<name>F8H5A2_STUS2</name>
<evidence type="ECO:0000313" key="10">
    <source>
        <dbReference type="EMBL" id="AEJ03539.1"/>
    </source>
</evidence>
<feature type="transmembrane region" description="Helical" evidence="9">
    <location>
        <begin position="314"/>
        <end position="335"/>
    </location>
</feature>
<dbReference type="NCBIfam" id="TIGR00835">
    <property type="entry name" value="agcS"/>
    <property type="match status" value="1"/>
</dbReference>
<feature type="transmembrane region" description="Helical" evidence="9">
    <location>
        <begin position="28"/>
        <end position="47"/>
    </location>
</feature>